<dbReference type="SUPFAM" id="SSF53448">
    <property type="entry name" value="Nucleotide-diphospho-sugar transferases"/>
    <property type="match status" value="1"/>
</dbReference>
<evidence type="ECO:0000259" key="11">
    <source>
        <dbReference type="Pfam" id="PF00535"/>
    </source>
</evidence>
<keyword evidence="4 12" id="KW-0808">Transferase</keyword>
<feature type="region of interest" description="Disordered" evidence="10">
    <location>
        <begin position="245"/>
        <end position="266"/>
    </location>
</feature>
<keyword evidence="5" id="KW-0472">Membrane</keyword>
<dbReference type="RefSeq" id="WP_124277632.1">
    <property type="nucleotide sequence ID" value="NZ_RDBM01000035.1"/>
</dbReference>
<reference evidence="12" key="1">
    <citation type="submission" date="2018-10" db="EMBL/GenBank/DDBJ databases">
        <authorList>
            <person name="Hariharan J."/>
            <person name="Choudoir M.J."/>
            <person name="Diebold P."/>
            <person name="Panke-Buisse K."/>
            <person name="Campbell A.N."/>
            <person name="Buckley D.H."/>
        </authorList>
    </citation>
    <scope>NUCLEOTIDE SEQUENCE</scope>
    <source>
        <strain evidence="12">Gb1</strain>
    </source>
</reference>
<evidence type="ECO:0000256" key="5">
    <source>
        <dbReference type="ARBA" id="ARBA00023136"/>
    </source>
</evidence>
<comment type="pathway">
    <text evidence="7">Carotenoid biosynthesis; staphyloxanthin biosynthesis; staphyloxanthin from farnesyl diphosphate: step 4/5.</text>
</comment>
<keyword evidence="2" id="KW-1003">Cell membrane</keyword>
<comment type="similarity">
    <text evidence="8">Belongs to the glycosyltransferase 2 family. CrtQ subfamily.</text>
</comment>
<dbReference type="EMBL" id="RDBM01000035">
    <property type="protein sequence ID" value="TXS26608.1"/>
    <property type="molecule type" value="Genomic_DNA"/>
</dbReference>
<accession>A0A652KUM3</accession>
<feature type="domain" description="Glycosyltransferase 2-like" evidence="11">
    <location>
        <begin position="9"/>
        <end position="166"/>
    </location>
</feature>
<evidence type="ECO:0000256" key="8">
    <source>
        <dbReference type="ARBA" id="ARBA00038120"/>
    </source>
</evidence>
<protein>
    <recommendedName>
        <fullName evidence="9">4,4'-diaponeurosporenoate glycosyltransferase</fullName>
    </recommendedName>
</protein>
<dbReference type="Pfam" id="PF00535">
    <property type="entry name" value="Glycos_transf_2"/>
    <property type="match status" value="1"/>
</dbReference>
<evidence type="ECO:0000313" key="12">
    <source>
        <dbReference type="EMBL" id="TXS26608.1"/>
    </source>
</evidence>
<sequence>MTGIAAMAVVIPAHNEQALLPAALSAVSRAARHPALASTRLVVVVAADACTDATRSVAHGAGALVAPLDARNPGRARAAGAALALRTLGLDPGAVWIASTDADSEVPRRWLAHQLACAGQGWDAVVGTVRPHGWPPALGDVISRHLREYEAAGRHPGRPDLHPHVHGANLGVRADAYLDCGGYPALATGEDHALVAALRTGGHRVLRTRRFPVLTSARLTARARGGYGDHLGRLAEPALRIGPDTAGGAGGPCRGSVTGTGGGGFP</sequence>
<comment type="subcellular location">
    <subcellularLocation>
        <location evidence="1">Cell membrane</location>
    </subcellularLocation>
</comment>
<dbReference type="PANTHER" id="PTHR43646">
    <property type="entry name" value="GLYCOSYLTRANSFERASE"/>
    <property type="match status" value="1"/>
</dbReference>
<evidence type="ECO:0000256" key="2">
    <source>
        <dbReference type="ARBA" id="ARBA00022475"/>
    </source>
</evidence>
<dbReference type="GO" id="GO:0005886">
    <property type="term" value="C:plasma membrane"/>
    <property type="evidence" value="ECO:0007669"/>
    <property type="project" value="UniProtKB-SubCell"/>
</dbReference>
<dbReference type="InterPro" id="IPR001173">
    <property type="entry name" value="Glyco_trans_2-like"/>
</dbReference>
<dbReference type="InterPro" id="IPR029044">
    <property type="entry name" value="Nucleotide-diphossugar_trans"/>
</dbReference>
<comment type="function">
    <text evidence="6">Catalyzes the glycosylation of 4,4'-diaponeurosporenoate, i.e. the esterification of glucose at the C1'' position with the carboxyl group of 4,4'-diaponeurosporenic acid, to form glycosyl-4,4'-diaponeurosporenoate. This is a step in the biosynthesis of staphyloxanthin, an orange pigment present in most staphylococci strains.</text>
</comment>
<comment type="caution">
    <text evidence="12">The sequence shown here is derived from an EMBL/GenBank/DDBJ whole genome shotgun (WGS) entry which is preliminary data.</text>
</comment>
<keyword evidence="3" id="KW-0328">Glycosyltransferase</keyword>
<evidence type="ECO:0000256" key="10">
    <source>
        <dbReference type="SAM" id="MobiDB-lite"/>
    </source>
</evidence>
<evidence type="ECO:0000256" key="3">
    <source>
        <dbReference type="ARBA" id="ARBA00022676"/>
    </source>
</evidence>
<proteinExistence type="inferred from homology"/>
<evidence type="ECO:0000256" key="6">
    <source>
        <dbReference type="ARBA" id="ARBA00037281"/>
    </source>
</evidence>
<dbReference type="AlphaFoldDB" id="A0A652KUM3"/>
<evidence type="ECO:0000256" key="9">
    <source>
        <dbReference type="ARBA" id="ARBA00040345"/>
    </source>
</evidence>
<dbReference type="PANTHER" id="PTHR43646:SF2">
    <property type="entry name" value="GLYCOSYLTRANSFERASE 2-LIKE DOMAIN-CONTAINING PROTEIN"/>
    <property type="match status" value="1"/>
</dbReference>
<dbReference type="Gene3D" id="3.90.550.10">
    <property type="entry name" value="Spore Coat Polysaccharide Biosynthesis Protein SpsA, Chain A"/>
    <property type="match status" value="1"/>
</dbReference>
<evidence type="ECO:0000256" key="7">
    <source>
        <dbReference type="ARBA" id="ARBA00037904"/>
    </source>
</evidence>
<evidence type="ECO:0000256" key="1">
    <source>
        <dbReference type="ARBA" id="ARBA00004236"/>
    </source>
</evidence>
<name>A0A652KUM3_9ACTN</name>
<organism evidence="12">
    <name type="scientific">Streptomyces sp. gb1(2016)</name>
    <dbReference type="NCBI Taxonomy" id="1828321"/>
    <lineage>
        <taxon>Bacteria</taxon>
        <taxon>Bacillati</taxon>
        <taxon>Actinomycetota</taxon>
        <taxon>Actinomycetes</taxon>
        <taxon>Kitasatosporales</taxon>
        <taxon>Streptomycetaceae</taxon>
        <taxon>Streptomyces</taxon>
    </lineage>
</organism>
<dbReference type="GO" id="GO:0016757">
    <property type="term" value="F:glycosyltransferase activity"/>
    <property type="evidence" value="ECO:0007669"/>
    <property type="project" value="UniProtKB-KW"/>
</dbReference>
<gene>
    <name evidence="12" type="ORF">EAO74_10775</name>
</gene>
<evidence type="ECO:0000256" key="4">
    <source>
        <dbReference type="ARBA" id="ARBA00022679"/>
    </source>
</evidence>